<dbReference type="SUPFAM" id="SSF159245">
    <property type="entry name" value="AttH-like"/>
    <property type="match status" value="1"/>
</dbReference>
<name>C0ZQ34_RHOE4</name>
<gene>
    <name evidence="1" type="ordered locus">RER_08040</name>
</gene>
<protein>
    <recommendedName>
        <fullName evidence="3">AttH domain-containing protein</fullName>
    </recommendedName>
</protein>
<dbReference type="EMBL" id="AP008957">
    <property type="protein sequence ID" value="BAH31512.1"/>
    <property type="molecule type" value="Genomic_DNA"/>
</dbReference>
<dbReference type="KEGG" id="rer:RER_08040"/>
<dbReference type="HOGENOM" id="CLU_857437_0_0_11"/>
<dbReference type="PATRIC" id="fig|234621.6.peg.1255"/>
<reference evidence="1 2" key="2">
    <citation type="journal article" date="2006" name="Environ. Microbiol.">
        <title>Sequence analysis of three plasmids harboured in Rhodococcus erythropolis strain PR4.</title>
        <authorList>
            <person name="Sekine M."/>
            <person name="Tanikawa S."/>
            <person name="Omata S."/>
            <person name="Saito M."/>
            <person name="Fujisawa T."/>
            <person name="Tsukatani N."/>
            <person name="Tajima T."/>
            <person name="Sekigawa T."/>
            <person name="Kosugi H."/>
            <person name="Matsuo Y."/>
            <person name="Nishiko R."/>
            <person name="Imamura K."/>
            <person name="Ito M."/>
            <person name="Narita H."/>
            <person name="Tago S."/>
            <person name="Fujita N."/>
            <person name="Harayama S."/>
        </authorList>
    </citation>
    <scope>NUCLEOTIDE SEQUENCE [LARGE SCALE GENOMIC DNA]</scope>
    <source>
        <strain evidence="2">PR4 / NBRC 100887</strain>
    </source>
</reference>
<accession>C0ZQ34</accession>
<evidence type="ECO:0008006" key="3">
    <source>
        <dbReference type="Google" id="ProtNLM"/>
    </source>
</evidence>
<evidence type="ECO:0000313" key="2">
    <source>
        <dbReference type="Proteomes" id="UP000002204"/>
    </source>
</evidence>
<reference evidence="2" key="1">
    <citation type="submission" date="2005-03" db="EMBL/GenBank/DDBJ databases">
        <title>Comparison of the complete genome sequences of Rhodococcus erythropolis PR4 and Rhodococcus opacus B4.</title>
        <authorList>
            <person name="Takarada H."/>
            <person name="Sekine M."/>
            <person name="Hosoyama A."/>
            <person name="Yamada R."/>
            <person name="Fujisawa T."/>
            <person name="Omata S."/>
            <person name="Shimizu A."/>
            <person name="Tsukatani N."/>
            <person name="Tanikawa S."/>
            <person name="Fujita N."/>
            <person name="Harayama S."/>
        </authorList>
    </citation>
    <scope>NUCLEOTIDE SEQUENCE [LARGE SCALE GENOMIC DNA]</scope>
    <source>
        <strain evidence="2">PR4 / NBRC 100887</strain>
    </source>
</reference>
<proteinExistence type="predicted"/>
<dbReference type="Proteomes" id="UP000002204">
    <property type="component" value="Chromosome"/>
</dbReference>
<sequence length="335" mass="36969">MALADMTITDETGLDPADDYIHQAPAGVDRWAENIQWNVRDNDGLGVMWHMGTMLDDPRLWHIVIAVTQPDGTVHSTKIVAPGAGQFGASNAQLSTVTPFREWKFNFFGGMVDVSHEQGASGLTPDDHHLPVQIDLDLEAAYPVWIPEGSTQFGDWGRFHHEQAVTVRGTVTIAGKTHTLDGIGHRDHSIGPRDMSHLRRAFWGNGIFESGWGFATMLGEYEAADFQRAALFDADGTHDATMSRWTDLTAVNCEPATITVELDVQGRKVVIDGRIRHGMNFTVADGAEFCMGTDLARPDRYFLTNFFVDWTCNGEHGIGYLDRGALIKLLTQGQS</sequence>
<dbReference type="eggNOG" id="ENOG5033RBI">
    <property type="taxonomic scope" value="Bacteria"/>
</dbReference>
<evidence type="ECO:0000313" key="1">
    <source>
        <dbReference type="EMBL" id="BAH31512.1"/>
    </source>
</evidence>
<organism evidence="1 2">
    <name type="scientific">Rhodococcus erythropolis (strain PR4 / NBRC 100887)</name>
    <dbReference type="NCBI Taxonomy" id="234621"/>
    <lineage>
        <taxon>Bacteria</taxon>
        <taxon>Bacillati</taxon>
        <taxon>Actinomycetota</taxon>
        <taxon>Actinomycetes</taxon>
        <taxon>Mycobacteriales</taxon>
        <taxon>Nocardiaceae</taxon>
        <taxon>Rhodococcus</taxon>
        <taxon>Rhodococcus erythropolis group</taxon>
    </lineage>
</organism>
<dbReference type="AlphaFoldDB" id="C0ZQ34"/>